<gene>
    <name evidence="7" type="ORF">NPRO_14180</name>
</gene>
<dbReference type="KEGG" id="npy:NPRO_14180"/>
<name>A0A809R8B5_9BACT</name>
<protein>
    <submittedName>
        <fullName evidence="7">Nitrite oxidoreductase subunit gamma</fullName>
    </submittedName>
</protein>
<keyword evidence="5" id="KW-0408">Iron</keyword>
<dbReference type="GO" id="GO:0046872">
    <property type="term" value="F:metal ion binding"/>
    <property type="evidence" value="ECO:0007669"/>
    <property type="project" value="UniProtKB-KW"/>
</dbReference>
<keyword evidence="4" id="KW-0249">Electron transport</keyword>
<dbReference type="EMBL" id="AP021858">
    <property type="protein sequence ID" value="BBO23823.1"/>
    <property type="molecule type" value="Genomic_DNA"/>
</dbReference>
<evidence type="ECO:0000256" key="2">
    <source>
        <dbReference type="ARBA" id="ARBA00022617"/>
    </source>
</evidence>
<accession>A0A809R8B5</accession>
<keyword evidence="3" id="KW-0479">Metal-binding</keyword>
<evidence type="ECO:0000313" key="7">
    <source>
        <dbReference type="EMBL" id="BBO23823.1"/>
    </source>
</evidence>
<dbReference type="Gene3D" id="2.60.40.1190">
    <property type="match status" value="1"/>
</dbReference>
<proteinExistence type="predicted"/>
<evidence type="ECO:0000256" key="5">
    <source>
        <dbReference type="ARBA" id="ARBA00023004"/>
    </source>
</evidence>
<sequence>MLFDRNTTAILVLCLIATVVLTATRTRISSSAVPALVARTVDSASASDPDSPAWDEAKGMRIALSSGGAGLVRTATVRTLSDGELLYILLEWTDESPDLSFKGPYEFIERGETLRDAAQIAFSAGKVEPMPLFALAGSTGAVTLWQWNSHWQRAFETAQAGVIGDRTPDNIADMYPYEGEILYYPARAAGNENARESRSEPAEAMIAARNSGLKLHPDARLVGRGSWSGGKWRVHFVRPLVTPGDPGPIFSNSRTTFAVSLWDGGQGDRGASRAVSTPILLYADVPMAANTLRVAANWPQDATAASETRATRGN</sequence>
<evidence type="ECO:0000259" key="6">
    <source>
        <dbReference type="Pfam" id="PF09459"/>
    </source>
</evidence>
<dbReference type="Proteomes" id="UP000662873">
    <property type="component" value="Chromosome"/>
</dbReference>
<evidence type="ECO:0000256" key="3">
    <source>
        <dbReference type="ARBA" id="ARBA00022723"/>
    </source>
</evidence>
<evidence type="ECO:0000313" key="8">
    <source>
        <dbReference type="Proteomes" id="UP000662873"/>
    </source>
</evidence>
<keyword evidence="2" id="KW-0349">Heme</keyword>
<dbReference type="InterPro" id="IPR019020">
    <property type="entry name" value="Cyt-c552/DMSO_Rdtase_haem-bd"/>
</dbReference>
<evidence type="ECO:0000256" key="1">
    <source>
        <dbReference type="ARBA" id="ARBA00022448"/>
    </source>
</evidence>
<organism evidence="7 8">
    <name type="scientific">Candidatus Nitrosymbiomonas proteolyticus</name>
    <dbReference type="NCBI Taxonomy" id="2608984"/>
    <lineage>
        <taxon>Bacteria</taxon>
        <taxon>Bacillati</taxon>
        <taxon>Armatimonadota</taxon>
        <taxon>Armatimonadota incertae sedis</taxon>
        <taxon>Candidatus Nitrosymbiomonas</taxon>
    </lineage>
</organism>
<feature type="domain" description="Cytochrome c-552/DMSO reductase-like haem-binding" evidence="6">
    <location>
        <begin position="52"/>
        <end position="271"/>
    </location>
</feature>
<reference evidence="7" key="1">
    <citation type="journal article" name="DNA Res.">
        <title>The physiological potential of anammox bacteria as revealed by their core genome structure.</title>
        <authorList>
            <person name="Okubo T."/>
            <person name="Toyoda A."/>
            <person name="Fukuhara K."/>
            <person name="Uchiyama I."/>
            <person name="Harigaya Y."/>
            <person name="Kuroiwa M."/>
            <person name="Suzuki T."/>
            <person name="Murakami Y."/>
            <person name="Suwa Y."/>
            <person name="Takami H."/>
        </authorList>
    </citation>
    <scope>NUCLEOTIDE SEQUENCE</scope>
    <source>
        <strain evidence="7">317325-2</strain>
    </source>
</reference>
<evidence type="ECO:0000256" key="4">
    <source>
        <dbReference type="ARBA" id="ARBA00022982"/>
    </source>
</evidence>
<keyword evidence="1" id="KW-0813">Transport</keyword>
<dbReference type="GO" id="GO:0020037">
    <property type="term" value="F:heme binding"/>
    <property type="evidence" value="ECO:0007669"/>
    <property type="project" value="InterPro"/>
</dbReference>
<dbReference type="Pfam" id="PF09459">
    <property type="entry name" value="EB_dh"/>
    <property type="match status" value="1"/>
</dbReference>
<dbReference type="AlphaFoldDB" id="A0A809R8B5"/>